<gene>
    <name evidence="1" type="ORF">SAMN05444412_11940</name>
</gene>
<keyword evidence="2" id="KW-1185">Reference proteome</keyword>
<dbReference type="Proteomes" id="UP000199663">
    <property type="component" value="Unassembled WGS sequence"/>
</dbReference>
<reference evidence="1 2" key="1">
    <citation type="submission" date="2016-10" db="EMBL/GenBank/DDBJ databases">
        <authorList>
            <person name="Varghese N."/>
            <person name="Submissions S."/>
        </authorList>
    </citation>
    <scope>NUCLEOTIDE SEQUENCE [LARGE SCALE GENOMIC DNA]</scope>
    <source>
        <strain evidence="1 2">DSM 17997</strain>
    </source>
</reference>
<name>A0A1H3TN72_9BACT</name>
<evidence type="ECO:0000313" key="1">
    <source>
        <dbReference type="EMBL" id="SDZ51560.1"/>
    </source>
</evidence>
<organism evidence="1 2">
    <name type="scientific">Rhodonellum ikkaensis</name>
    <dbReference type="NCBI Taxonomy" id="336829"/>
    <lineage>
        <taxon>Bacteria</taxon>
        <taxon>Pseudomonadati</taxon>
        <taxon>Bacteroidota</taxon>
        <taxon>Cytophagia</taxon>
        <taxon>Cytophagales</taxon>
        <taxon>Cytophagaceae</taxon>
        <taxon>Rhodonellum</taxon>
    </lineage>
</organism>
<comment type="caution">
    <text evidence="1">The sequence shown here is derived from an EMBL/GenBank/DDBJ whole genome shotgun (WGS) entry which is preliminary data.</text>
</comment>
<proteinExistence type="predicted"/>
<protein>
    <submittedName>
        <fullName evidence="1">Uncharacterized protein</fullName>
    </submittedName>
</protein>
<sequence>MGLKFILDGCDGVKAVFVVLAGYAFEFVLQASVPFDVFVHAYLELIVYDPSEEFDFSC</sequence>
<dbReference type="EMBL" id="FNQC01000019">
    <property type="protein sequence ID" value="SDZ51560.1"/>
    <property type="molecule type" value="Genomic_DNA"/>
</dbReference>
<dbReference type="RefSeq" id="WP_019600142.1">
    <property type="nucleotide sequence ID" value="NZ_FNQC01000019.1"/>
</dbReference>
<accession>A0A1H3TN72</accession>
<evidence type="ECO:0000313" key="2">
    <source>
        <dbReference type="Proteomes" id="UP000199663"/>
    </source>
</evidence>